<sequence>MEVDGGERSSFVAGPHREQSQRVTSRFSPYIRRTTICLLFSYGLRFLQWRFLGSMFKFSQGPTKNTKTLLRFYDPSVCDNCSSQYEDPADGIVGVLLARGCFDDTKGVMLIQNLAAKEPVALGLDTYYKQHSLSLAAAAAAIKWIEGDRSVVVTNHSLYGADSIFLDCVAYVWVTFNGSFHHMNVDATSVENLEIIDPFHNALLGTSIKKRSLFQMFKTAKTVGGTRLLRANLLQPLKDIETINTRLDCLVVDELMSSKQLFFGLTQLGFENFQNFQKIIHNFQIEFFVISASSQRRVTDAVLDFLLDLVSMSLTNYALSHVNMQVLKDAKCFLLANVYKVGEVIDDDVLHARQYISLASRYREEFNLPNLKLHFNNRQGFFQNFSEGCSGKTSKQVHAGCKTWGKHTLFESGASFSLMDVIREDVSALTLLAEVLCLLDMIVNSFAHTISTKPVDRYSRPELTDSGPLAIDAGRHPILESIHNDFVVIDNGFAYTVYGVLNEDFLESRISEARDQWKQVLRCMKCGCPTRCGNRVVLRGIHKKLQEFFTPNGKGWGPKDFGEIA</sequence>
<reference evidence="3" key="1">
    <citation type="submission" date="2019-07" db="EMBL/GenBank/DDBJ databases">
        <authorList>
            <person name="Dittberner H."/>
        </authorList>
    </citation>
    <scope>NUCLEOTIDE SEQUENCE [LARGE SCALE GENOMIC DNA]</scope>
</reference>
<dbReference type="InterPro" id="IPR046341">
    <property type="entry name" value="SET_dom_sf"/>
</dbReference>
<dbReference type="Proteomes" id="UP000489600">
    <property type="component" value="Unassembled WGS sequence"/>
</dbReference>
<accession>A0A565CGG9</accession>
<dbReference type="GO" id="GO:0007131">
    <property type="term" value="P:reciprocal meiotic recombination"/>
    <property type="evidence" value="ECO:0007669"/>
    <property type="project" value="TreeGrafter"/>
</dbReference>
<dbReference type="GO" id="GO:0030983">
    <property type="term" value="F:mismatched DNA binding"/>
    <property type="evidence" value="ECO:0007669"/>
    <property type="project" value="InterPro"/>
</dbReference>
<dbReference type="Gene3D" id="1.10.1420.10">
    <property type="match status" value="1"/>
</dbReference>
<dbReference type="AlphaFoldDB" id="A0A565CGG9"/>
<dbReference type="PANTHER" id="PTHR11361">
    <property type="entry name" value="DNA MISMATCH REPAIR PROTEIN MUTS FAMILY MEMBER"/>
    <property type="match status" value="1"/>
</dbReference>
<dbReference type="OrthoDB" id="276261at2759"/>
<evidence type="ECO:0000313" key="3">
    <source>
        <dbReference type="EMBL" id="VVB12725.1"/>
    </source>
</evidence>
<protein>
    <recommendedName>
        <fullName evidence="2">DNA mismatch repair protein MutS core domain-containing protein</fullName>
    </recommendedName>
</protein>
<proteinExistence type="inferred from homology"/>
<organism evidence="3 4">
    <name type="scientific">Arabis nemorensis</name>
    <dbReference type="NCBI Taxonomy" id="586526"/>
    <lineage>
        <taxon>Eukaryota</taxon>
        <taxon>Viridiplantae</taxon>
        <taxon>Streptophyta</taxon>
        <taxon>Embryophyta</taxon>
        <taxon>Tracheophyta</taxon>
        <taxon>Spermatophyta</taxon>
        <taxon>Magnoliopsida</taxon>
        <taxon>eudicotyledons</taxon>
        <taxon>Gunneridae</taxon>
        <taxon>Pentapetalae</taxon>
        <taxon>rosids</taxon>
        <taxon>malvids</taxon>
        <taxon>Brassicales</taxon>
        <taxon>Brassicaceae</taxon>
        <taxon>Arabideae</taxon>
        <taxon>Arabis</taxon>
    </lineage>
</organism>
<dbReference type="SMART" id="SM00533">
    <property type="entry name" value="MUTSd"/>
    <property type="match status" value="1"/>
</dbReference>
<dbReference type="GO" id="GO:0005634">
    <property type="term" value="C:nucleus"/>
    <property type="evidence" value="ECO:0007669"/>
    <property type="project" value="TreeGrafter"/>
</dbReference>
<dbReference type="GO" id="GO:0140664">
    <property type="term" value="F:ATP-dependent DNA damage sensor activity"/>
    <property type="evidence" value="ECO:0007669"/>
    <property type="project" value="InterPro"/>
</dbReference>
<name>A0A565CGG9_9BRAS</name>
<dbReference type="Gene3D" id="2.170.270.10">
    <property type="entry name" value="SET domain"/>
    <property type="match status" value="1"/>
</dbReference>
<evidence type="ECO:0000313" key="4">
    <source>
        <dbReference type="Proteomes" id="UP000489600"/>
    </source>
</evidence>
<dbReference type="EMBL" id="CABITT030000007">
    <property type="protein sequence ID" value="VVB12725.1"/>
    <property type="molecule type" value="Genomic_DNA"/>
</dbReference>
<comment type="caution">
    <text evidence="3">The sequence shown here is derived from an EMBL/GenBank/DDBJ whole genome shotgun (WGS) entry which is preliminary data.</text>
</comment>
<dbReference type="SUPFAM" id="SSF82199">
    <property type="entry name" value="SET domain"/>
    <property type="match status" value="1"/>
</dbReference>
<dbReference type="SUPFAM" id="SSF48334">
    <property type="entry name" value="DNA repair protein MutS, domain III"/>
    <property type="match status" value="1"/>
</dbReference>
<gene>
    <name evidence="3" type="ORF">ANE_LOCUS23169</name>
</gene>
<comment type="similarity">
    <text evidence="1">Belongs to the DNA mismatch repair MutS family.</text>
</comment>
<dbReference type="PANTHER" id="PTHR11361:SF21">
    <property type="entry name" value="MUTS PROTEIN HOMOLOG 4"/>
    <property type="match status" value="1"/>
</dbReference>
<dbReference type="Pfam" id="PF05192">
    <property type="entry name" value="MutS_III"/>
    <property type="match status" value="1"/>
</dbReference>
<dbReference type="InterPro" id="IPR007696">
    <property type="entry name" value="DNA_mismatch_repair_MutS_core"/>
</dbReference>
<dbReference type="InterPro" id="IPR036187">
    <property type="entry name" value="DNA_mismatch_repair_MutS_sf"/>
</dbReference>
<keyword evidence="4" id="KW-1185">Reference proteome</keyword>
<evidence type="ECO:0000256" key="1">
    <source>
        <dbReference type="ARBA" id="ARBA00006271"/>
    </source>
</evidence>
<evidence type="ECO:0000259" key="2">
    <source>
        <dbReference type="SMART" id="SM00533"/>
    </source>
</evidence>
<dbReference type="InterPro" id="IPR045076">
    <property type="entry name" value="MutS"/>
</dbReference>
<dbReference type="GO" id="GO:0006298">
    <property type="term" value="P:mismatch repair"/>
    <property type="evidence" value="ECO:0007669"/>
    <property type="project" value="InterPro"/>
</dbReference>
<dbReference type="GO" id="GO:0005524">
    <property type="term" value="F:ATP binding"/>
    <property type="evidence" value="ECO:0007669"/>
    <property type="project" value="InterPro"/>
</dbReference>
<feature type="domain" description="DNA mismatch repair protein MutS core" evidence="2">
    <location>
        <begin position="208"/>
        <end position="482"/>
    </location>
</feature>